<dbReference type="Gene3D" id="3.40.50.300">
    <property type="entry name" value="P-loop containing nucleotide triphosphate hydrolases"/>
    <property type="match status" value="1"/>
</dbReference>
<dbReference type="GO" id="GO:0002758">
    <property type="term" value="P:innate immune response-activating signaling pathway"/>
    <property type="evidence" value="ECO:0007669"/>
    <property type="project" value="UniProtKB-ARBA"/>
</dbReference>
<keyword evidence="6" id="KW-0175">Coiled coil</keyword>
<evidence type="ECO:0000259" key="8">
    <source>
        <dbReference type="Pfam" id="PF00931"/>
    </source>
</evidence>
<proteinExistence type="inferred from homology"/>
<dbReference type="EnsemblPlants" id="OPUNC09G12550.1">
    <property type="protein sequence ID" value="OPUNC09G12550.1"/>
    <property type="gene ID" value="OPUNC09G12550"/>
</dbReference>
<keyword evidence="3" id="KW-0677">Repeat</keyword>
<dbReference type="InterPro" id="IPR044974">
    <property type="entry name" value="Disease_R_plants"/>
</dbReference>
<dbReference type="InterPro" id="IPR002182">
    <property type="entry name" value="NB-ARC"/>
</dbReference>
<dbReference type="Pfam" id="PF23598">
    <property type="entry name" value="LRR_14"/>
    <property type="match status" value="1"/>
</dbReference>
<feature type="region of interest" description="Disordered" evidence="7">
    <location>
        <begin position="1"/>
        <end position="34"/>
    </location>
</feature>
<comment type="similarity">
    <text evidence="1">Belongs to the disease resistance NB-LRR family.</text>
</comment>
<dbReference type="Proteomes" id="UP000026962">
    <property type="component" value="Chromosome 9"/>
</dbReference>
<feature type="domain" description="Disease resistance protein winged helix" evidence="10">
    <location>
        <begin position="500"/>
        <end position="571"/>
    </location>
</feature>
<dbReference type="SUPFAM" id="SSF52058">
    <property type="entry name" value="L domain-like"/>
    <property type="match status" value="1"/>
</dbReference>
<dbReference type="Gene3D" id="1.10.8.430">
    <property type="entry name" value="Helical domain of apoptotic protease-activating factors"/>
    <property type="match status" value="1"/>
</dbReference>
<dbReference type="FunFam" id="1.10.10.10:FF:000322">
    <property type="entry name" value="Probable disease resistance protein At1g63360"/>
    <property type="match status" value="1"/>
</dbReference>
<evidence type="ECO:0000313" key="12">
    <source>
        <dbReference type="EnsemblPlants" id="OPUNC09G12550.1"/>
    </source>
</evidence>
<dbReference type="InterPro" id="IPR042197">
    <property type="entry name" value="Apaf_helical"/>
</dbReference>
<evidence type="ECO:0000259" key="9">
    <source>
        <dbReference type="Pfam" id="PF18052"/>
    </source>
</evidence>
<evidence type="ECO:0000256" key="1">
    <source>
        <dbReference type="ARBA" id="ARBA00008894"/>
    </source>
</evidence>
<evidence type="ECO:0000256" key="5">
    <source>
        <dbReference type="ARBA" id="ARBA00022821"/>
    </source>
</evidence>
<evidence type="ECO:0000256" key="6">
    <source>
        <dbReference type="ARBA" id="ARBA00023054"/>
    </source>
</evidence>
<dbReference type="InterPro" id="IPR027417">
    <property type="entry name" value="P-loop_NTPase"/>
</dbReference>
<organism evidence="12">
    <name type="scientific">Oryza punctata</name>
    <name type="common">Red rice</name>
    <dbReference type="NCBI Taxonomy" id="4537"/>
    <lineage>
        <taxon>Eukaryota</taxon>
        <taxon>Viridiplantae</taxon>
        <taxon>Streptophyta</taxon>
        <taxon>Embryophyta</taxon>
        <taxon>Tracheophyta</taxon>
        <taxon>Spermatophyta</taxon>
        <taxon>Magnoliopsida</taxon>
        <taxon>Liliopsida</taxon>
        <taxon>Poales</taxon>
        <taxon>Poaceae</taxon>
        <taxon>BOP clade</taxon>
        <taxon>Oryzoideae</taxon>
        <taxon>Oryzeae</taxon>
        <taxon>Oryzinae</taxon>
        <taxon>Oryza</taxon>
    </lineage>
</organism>
<feature type="domain" description="Disease resistance N-terminal" evidence="9">
    <location>
        <begin position="88"/>
        <end position="158"/>
    </location>
</feature>
<dbReference type="InterPro" id="IPR055414">
    <property type="entry name" value="LRR_R13L4/SHOC2-like"/>
</dbReference>
<feature type="compositionally biased region" description="Basic residues" evidence="7">
    <location>
        <begin position="21"/>
        <end position="34"/>
    </location>
</feature>
<keyword evidence="2" id="KW-0433">Leucine-rich repeat</keyword>
<dbReference type="PANTHER" id="PTHR23155:SF1232">
    <property type="entry name" value="OS09G0270700 PROTEIN"/>
    <property type="match status" value="1"/>
</dbReference>
<keyword evidence="4" id="KW-0547">Nucleotide-binding</keyword>
<evidence type="ECO:0000256" key="3">
    <source>
        <dbReference type="ARBA" id="ARBA00022737"/>
    </source>
</evidence>
<dbReference type="Pfam" id="PF00931">
    <property type="entry name" value="NB-ARC"/>
    <property type="match status" value="1"/>
</dbReference>
<evidence type="ECO:0000313" key="13">
    <source>
        <dbReference type="Proteomes" id="UP000026962"/>
    </source>
</evidence>
<feature type="domain" description="Disease resistance R13L4/SHOC-2-like LRR" evidence="11">
    <location>
        <begin position="618"/>
        <end position="951"/>
    </location>
</feature>
<protein>
    <submittedName>
        <fullName evidence="12">Uncharacterized protein</fullName>
    </submittedName>
</protein>
<dbReference type="SUPFAM" id="SSF52540">
    <property type="entry name" value="P-loop containing nucleoside triphosphate hydrolases"/>
    <property type="match status" value="1"/>
</dbReference>
<dbReference type="InterPro" id="IPR041118">
    <property type="entry name" value="Rx_N"/>
</dbReference>
<accession>A0A0E0M2J0</accession>
<dbReference type="FunFam" id="3.40.50.300:FF:001091">
    <property type="entry name" value="Probable disease resistance protein At1g61300"/>
    <property type="match status" value="1"/>
</dbReference>
<name>A0A0E0M2J0_ORYPU</name>
<dbReference type="InterPro" id="IPR036388">
    <property type="entry name" value="WH-like_DNA-bd_sf"/>
</dbReference>
<sequence length="1070" mass="122428">MTGTTQAFAEAATAGDNRRAVERRRRHRPATSTPKYRRRVRLMREAGAIAARLPSPETPPSTRGLRHYGARSADLAIALFAKTTELKKVELVTALPVNMRQIKKELEIINAFLKELGMNGYKGEVVETWIRQVWRLAHDMEDVVDEFMYLVGKNKHKKSWACVKKIIKKPKPLVSLDEIATKADMINTELVELSKRLDRWTRPLSSGIYIPPTNYNSEQQLYLPGYDYSINDDELVGIDKNRQTLIESLRLEDCSLRIIAVWGMGGLGKSTLVNNIYKNEAIVSNFNCHAWLCISQSYKMHDIWQNMLKELCGEDNRGFDAENMDSRELRLELAKILHQKRYLIILDDVWLAADLLKIREVLVDNGLGSRVIVTTRIEEVASIAEDGFKIRLEPLNNHDAWLLFCRKAFPKTENHMCPPELHQCGMDIVDKCGGLPLALVAIGSLLSLKPRNKKEWRFFYNQLISEVHNNENLNRVEKILNLSYKHLPNYLKNCFLYCAMFPEDYIIQRKRLIRLWIAEGFIEQKGTCSLEDVAEGYLTELVRRSMIEVVARNSFNRIQCLRMHDILRELAIFQSKKESFSTVYDDTHGVVQVGSDSRRVSVLQCNSAIRSTVDPSRLRTFLAFDTSIALSSASYFIFSESKYLAVLELSGLPIETIPYSVGELFNLRYLCLNDTNVKEFPKSITKLLNLQTLSLERTQLLNFPRGFSNLKKLRHLLVWKLVDATYKSLNNWESLEPFEGLWNLKELQSLCEVRATRDFVSKLGNLSQLRSLCITYVRSSYCAQLCNSLSKMQHLTRLHIRAMKEDEVLLLDDLMLPNPLEKLDLLGQLSKGTLESPFFTTHGNELLQLELSRCQLTVNLVAWLSKLSNLTELRLTRVYTGQQLSFHANWFPNLKKALLWDLQHVNQIYIQEGALSSLQYLHIDSLNELRDVPIGIEFLSSVKEAYFTMMHSDFVRNLRAGKVNHIPKVYWSTQGKFQSPQSIHDGVSAEPANLPGESSTNPQWRMLGGSGYLVTVFCFWCHNKITGKWQLLYIISLGSGDHRLTGEREDDAGGTLAFSVEKLAAAAETI</sequence>
<reference evidence="12" key="2">
    <citation type="submission" date="2018-05" db="EMBL/GenBank/DDBJ databases">
        <title>OpunRS2 (Oryza punctata Reference Sequence Version 2).</title>
        <authorList>
            <person name="Zhang J."/>
            <person name="Kudrna D."/>
            <person name="Lee S."/>
            <person name="Talag J."/>
            <person name="Welchert J."/>
            <person name="Wing R.A."/>
        </authorList>
    </citation>
    <scope>NUCLEOTIDE SEQUENCE [LARGE SCALE GENOMIC DNA]</scope>
</reference>
<dbReference type="Gramene" id="OPUNC09G12550.1">
    <property type="protein sequence ID" value="OPUNC09G12550.1"/>
    <property type="gene ID" value="OPUNC09G12550"/>
</dbReference>
<dbReference type="GO" id="GO:0042742">
    <property type="term" value="P:defense response to bacterium"/>
    <property type="evidence" value="ECO:0007669"/>
    <property type="project" value="UniProtKB-ARBA"/>
</dbReference>
<evidence type="ECO:0000259" key="11">
    <source>
        <dbReference type="Pfam" id="PF23598"/>
    </source>
</evidence>
<feature type="domain" description="NB-ARC" evidence="8">
    <location>
        <begin position="244"/>
        <end position="412"/>
    </location>
</feature>
<dbReference type="GO" id="GO:0009626">
    <property type="term" value="P:plant-type hypersensitive response"/>
    <property type="evidence" value="ECO:0007669"/>
    <property type="project" value="UniProtKB-ARBA"/>
</dbReference>
<dbReference type="InterPro" id="IPR032675">
    <property type="entry name" value="LRR_dom_sf"/>
</dbReference>
<keyword evidence="13" id="KW-1185">Reference proteome</keyword>
<dbReference type="Pfam" id="PF23559">
    <property type="entry name" value="WHD_DRP"/>
    <property type="match status" value="1"/>
</dbReference>
<dbReference type="InterPro" id="IPR058922">
    <property type="entry name" value="WHD_DRP"/>
</dbReference>
<dbReference type="STRING" id="4537.A0A0E0M2J0"/>
<dbReference type="Gene3D" id="1.10.10.10">
    <property type="entry name" value="Winged helix-like DNA-binding domain superfamily/Winged helix DNA-binding domain"/>
    <property type="match status" value="1"/>
</dbReference>
<dbReference type="PANTHER" id="PTHR23155">
    <property type="entry name" value="DISEASE RESISTANCE PROTEIN RP"/>
    <property type="match status" value="1"/>
</dbReference>
<evidence type="ECO:0000259" key="10">
    <source>
        <dbReference type="Pfam" id="PF23559"/>
    </source>
</evidence>
<reference evidence="12" key="1">
    <citation type="submission" date="2015-04" db="UniProtKB">
        <authorList>
            <consortium name="EnsemblPlants"/>
        </authorList>
    </citation>
    <scope>IDENTIFICATION</scope>
</reference>
<dbReference type="AlphaFoldDB" id="A0A0E0M2J0"/>
<dbReference type="InterPro" id="IPR038005">
    <property type="entry name" value="RX-like_CC"/>
</dbReference>
<dbReference type="Pfam" id="PF18052">
    <property type="entry name" value="Rx_N"/>
    <property type="match status" value="1"/>
</dbReference>
<evidence type="ECO:0000256" key="4">
    <source>
        <dbReference type="ARBA" id="ARBA00022741"/>
    </source>
</evidence>
<dbReference type="Gene3D" id="3.80.10.10">
    <property type="entry name" value="Ribonuclease Inhibitor"/>
    <property type="match status" value="1"/>
</dbReference>
<dbReference type="CDD" id="cd14798">
    <property type="entry name" value="RX-CC_like"/>
    <property type="match status" value="1"/>
</dbReference>
<keyword evidence="5" id="KW-0611">Plant defense</keyword>
<evidence type="ECO:0000256" key="7">
    <source>
        <dbReference type="SAM" id="MobiDB-lite"/>
    </source>
</evidence>
<dbReference type="PRINTS" id="PR00364">
    <property type="entry name" value="DISEASERSIST"/>
</dbReference>
<dbReference type="GO" id="GO:0043531">
    <property type="term" value="F:ADP binding"/>
    <property type="evidence" value="ECO:0007669"/>
    <property type="project" value="InterPro"/>
</dbReference>
<dbReference type="eggNOG" id="KOG4658">
    <property type="taxonomic scope" value="Eukaryota"/>
</dbReference>
<evidence type="ECO:0000256" key="2">
    <source>
        <dbReference type="ARBA" id="ARBA00022614"/>
    </source>
</evidence>
<dbReference type="Gene3D" id="1.20.5.4130">
    <property type="match status" value="1"/>
</dbReference>